<keyword evidence="1" id="KW-0547">Nucleotide-binding</keyword>
<reference evidence="4" key="1">
    <citation type="journal article" date="2020" name="Nat. Genet.">
        <title>Genomic diversifications of five Gossypium allopolyploid species and their impact on cotton improvement.</title>
        <authorList>
            <person name="Chen Z.J."/>
            <person name="Sreedasyam A."/>
            <person name="Ando A."/>
            <person name="Song Q."/>
            <person name="De Santiago L.M."/>
            <person name="Hulse-Kemp A.M."/>
            <person name="Ding M."/>
            <person name="Ye W."/>
            <person name="Kirkbride R.C."/>
            <person name="Jenkins J."/>
            <person name="Plott C."/>
            <person name="Lovell J."/>
            <person name="Lin Y.M."/>
            <person name="Vaughn R."/>
            <person name="Liu B."/>
            <person name="Simpson S."/>
            <person name="Scheffler B.E."/>
            <person name="Wen L."/>
            <person name="Saski C.A."/>
            <person name="Grover C.E."/>
            <person name="Hu G."/>
            <person name="Conover J.L."/>
            <person name="Carlson J.W."/>
            <person name="Shu S."/>
            <person name="Boston L.B."/>
            <person name="Williams M."/>
            <person name="Peterson D.G."/>
            <person name="McGee K."/>
            <person name="Jones D.C."/>
            <person name="Wendel J.F."/>
            <person name="Stelly D.M."/>
            <person name="Grimwood J."/>
            <person name="Schmutz J."/>
        </authorList>
    </citation>
    <scope>NUCLEOTIDE SEQUENCE [LARGE SCALE GENOMIC DNA]</scope>
    <source>
        <strain evidence="4">cv. TM-1</strain>
    </source>
</reference>
<dbReference type="Pfam" id="PF00069">
    <property type="entry name" value="Pkinase"/>
    <property type="match status" value="1"/>
</dbReference>
<dbReference type="PROSITE" id="PS00108">
    <property type="entry name" value="PROTEIN_KINASE_ST"/>
    <property type="match status" value="1"/>
</dbReference>
<dbReference type="Proteomes" id="UP000818029">
    <property type="component" value="Chromosome D07"/>
</dbReference>
<keyword evidence="5" id="KW-0808">Transferase</keyword>
<name>A0ABM3AG19_GOSHI</name>
<keyword evidence="5" id="KW-0418">Kinase</keyword>
<protein>
    <submittedName>
        <fullName evidence="5">Serine/threonine-protein kinase MHK isoform X3</fullName>
    </submittedName>
</protein>
<dbReference type="GeneID" id="107954961"/>
<feature type="domain" description="Protein kinase" evidence="3">
    <location>
        <begin position="1"/>
        <end position="261"/>
    </location>
</feature>
<accession>A0ABM3AG19</accession>
<sequence length="415" mass="47099">MERYKILEELGDGTCGSVFKAFNIETFEIVAVKKMKRKFYFWEECMNLREVKEHNLYQIMKEQQRPFSEGEIRSFMSQMLQGLVHMHGNGYFHRDLKPENLLVTKDFLKIADFGLAREVLSMPPYTEYVSTRWYRAPEVLLQSSYYTPAIDMWAVGAILAELFTLSPIFPGESEIDQLYKICCVLGAPDWTSFPEATNISRLINISYSEFAAITFGQISLTNLSDIMPNASSEAVDLISQLCSWDPLRRPTAEQALQHPFFNVDVHVPHPLLCDSLELRLNNMGTKPNLELNLWDFGTEPDDCFLGLTLAVKPSASNLEMVHTVSQSMEEDILFCPRLNDHPEQSVFWSLLTPDQNGIHTPAGSSLSLSFNSIQHAPIGVPQSAGFAITSLQSNLLERQWLAVPTPFQQAHFTLD</sequence>
<dbReference type="Gene3D" id="1.10.510.10">
    <property type="entry name" value="Transferase(Phosphotransferase) domain 1"/>
    <property type="match status" value="2"/>
</dbReference>
<dbReference type="InterPro" id="IPR000719">
    <property type="entry name" value="Prot_kinase_dom"/>
</dbReference>
<keyword evidence="2" id="KW-0067">ATP-binding</keyword>
<organism evidence="4 5">
    <name type="scientific">Gossypium hirsutum</name>
    <name type="common">Upland cotton</name>
    <name type="synonym">Gossypium mexicanum</name>
    <dbReference type="NCBI Taxonomy" id="3635"/>
    <lineage>
        <taxon>Eukaryota</taxon>
        <taxon>Viridiplantae</taxon>
        <taxon>Streptophyta</taxon>
        <taxon>Embryophyta</taxon>
        <taxon>Tracheophyta</taxon>
        <taxon>Spermatophyta</taxon>
        <taxon>Magnoliopsida</taxon>
        <taxon>eudicotyledons</taxon>
        <taxon>Gunneridae</taxon>
        <taxon>Pentapetalae</taxon>
        <taxon>rosids</taxon>
        <taxon>malvids</taxon>
        <taxon>Malvales</taxon>
        <taxon>Malvaceae</taxon>
        <taxon>Malvoideae</taxon>
        <taxon>Gossypium</taxon>
    </lineage>
</organism>
<keyword evidence="4" id="KW-1185">Reference proteome</keyword>
<dbReference type="RefSeq" id="XP_040953791.1">
    <property type="nucleotide sequence ID" value="XM_041097857.1"/>
</dbReference>
<evidence type="ECO:0000313" key="4">
    <source>
        <dbReference type="Proteomes" id="UP000818029"/>
    </source>
</evidence>
<reference evidence="5" key="2">
    <citation type="submission" date="2025-08" db="UniProtKB">
        <authorList>
            <consortium name="RefSeq"/>
        </authorList>
    </citation>
    <scope>IDENTIFICATION</scope>
</reference>
<dbReference type="GO" id="GO:0016301">
    <property type="term" value="F:kinase activity"/>
    <property type="evidence" value="ECO:0007669"/>
    <property type="project" value="UniProtKB-KW"/>
</dbReference>
<dbReference type="SUPFAM" id="SSF56112">
    <property type="entry name" value="Protein kinase-like (PK-like)"/>
    <property type="match status" value="1"/>
</dbReference>
<evidence type="ECO:0000256" key="1">
    <source>
        <dbReference type="ARBA" id="ARBA00022741"/>
    </source>
</evidence>
<dbReference type="InterPro" id="IPR050117">
    <property type="entry name" value="MAPK"/>
</dbReference>
<dbReference type="CDD" id="cd07830">
    <property type="entry name" value="STKc_MAK_like"/>
    <property type="match status" value="1"/>
</dbReference>
<dbReference type="PANTHER" id="PTHR24055">
    <property type="entry name" value="MITOGEN-ACTIVATED PROTEIN KINASE"/>
    <property type="match status" value="1"/>
</dbReference>
<dbReference type="SMART" id="SM00220">
    <property type="entry name" value="S_TKc"/>
    <property type="match status" value="1"/>
</dbReference>
<evidence type="ECO:0000259" key="3">
    <source>
        <dbReference type="PROSITE" id="PS50011"/>
    </source>
</evidence>
<evidence type="ECO:0000256" key="2">
    <source>
        <dbReference type="ARBA" id="ARBA00022840"/>
    </source>
</evidence>
<dbReference type="PROSITE" id="PS50011">
    <property type="entry name" value="PROTEIN_KINASE_DOM"/>
    <property type="match status" value="1"/>
</dbReference>
<evidence type="ECO:0000313" key="5">
    <source>
        <dbReference type="RefSeq" id="XP_040953791.1"/>
    </source>
</evidence>
<dbReference type="InterPro" id="IPR008271">
    <property type="entry name" value="Ser/Thr_kinase_AS"/>
</dbReference>
<gene>
    <name evidence="5" type="primary">LOC107954961</name>
</gene>
<proteinExistence type="predicted"/>
<dbReference type="InterPro" id="IPR011009">
    <property type="entry name" value="Kinase-like_dom_sf"/>
</dbReference>